<dbReference type="PANTHER" id="PTHR30126">
    <property type="entry name" value="HTH-TYPE TRANSCRIPTIONAL REGULATOR"/>
    <property type="match status" value="1"/>
</dbReference>
<evidence type="ECO:0000256" key="4">
    <source>
        <dbReference type="ARBA" id="ARBA00023163"/>
    </source>
</evidence>
<name>A0A0J8VF19_9GAMM</name>
<dbReference type="PANTHER" id="PTHR30126:SF91">
    <property type="entry name" value="LYSR FAMILY TRANSCRIPTIONAL REGULATOR"/>
    <property type="match status" value="1"/>
</dbReference>
<evidence type="ECO:0000256" key="3">
    <source>
        <dbReference type="ARBA" id="ARBA00023125"/>
    </source>
</evidence>
<dbReference type="SUPFAM" id="SSF46785">
    <property type="entry name" value="Winged helix' DNA-binding domain"/>
    <property type="match status" value="1"/>
</dbReference>
<keyword evidence="2" id="KW-0805">Transcription regulation</keyword>
<dbReference type="AlphaFoldDB" id="A0A0J8VF19"/>
<dbReference type="InterPro" id="IPR036388">
    <property type="entry name" value="WH-like_DNA-bd_sf"/>
</dbReference>
<comment type="similarity">
    <text evidence="1">Belongs to the LysR transcriptional regulatory family.</text>
</comment>
<comment type="caution">
    <text evidence="6">The sequence shown here is derived from an EMBL/GenBank/DDBJ whole genome shotgun (WGS) entry which is preliminary data.</text>
</comment>
<dbReference type="Gene3D" id="3.40.190.290">
    <property type="match status" value="1"/>
</dbReference>
<keyword evidence="4" id="KW-0804">Transcription</keyword>
<evidence type="ECO:0000256" key="1">
    <source>
        <dbReference type="ARBA" id="ARBA00009437"/>
    </source>
</evidence>
<dbReference type="OrthoDB" id="8885940at2"/>
<dbReference type="InterPro" id="IPR036390">
    <property type="entry name" value="WH_DNA-bd_sf"/>
</dbReference>
<keyword evidence="7" id="KW-1185">Reference proteome</keyword>
<protein>
    <submittedName>
        <fullName evidence="6">LysR family transcriptional regulator</fullName>
    </submittedName>
</protein>
<evidence type="ECO:0000313" key="6">
    <source>
        <dbReference type="EMBL" id="PSW25266.1"/>
    </source>
</evidence>
<gene>
    <name evidence="6" type="ORF">C9I94_06295</name>
</gene>
<feature type="domain" description="HTH lysR-type" evidence="5">
    <location>
        <begin position="3"/>
        <end position="59"/>
    </location>
</feature>
<dbReference type="Gene3D" id="1.10.10.10">
    <property type="entry name" value="Winged helix-like DNA-binding domain superfamily/Winged helix DNA-binding domain"/>
    <property type="match status" value="1"/>
</dbReference>
<evidence type="ECO:0000259" key="5">
    <source>
        <dbReference type="PROSITE" id="PS50931"/>
    </source>
</evidence>
<reference evidence="6 7" key="1">
    <citation type="submission" date="2018-01" db="EMBL/GenBank/DDBJ databases">
        <title>Whole genome sequencing of Histamine producing bacteria.</title>
        <authorList>
            <person name="Butler K."/>
        </authorList>
    </citation>
    <scope>NUCLEOTIDE SEQUENCE [LARGE SCALE GENOMIC DNA]</scope>
    <source>
        <strain evidence="6 7">DSM 24669</strain>
    </source>
</reference>
<dbReference type="GO" id="GO:0003700">
    <property type="term" value="F:DNA-binding transcription factor activity"/>
    <property type="evidence" value="ECO:0007669"/>
    <property type="project" value="InterPro"/>
</dbReference>
<organism evidence="6 7">
    <name type="scientific">Photobacterium swingsii</name>
    <dbReference type="NCBI Taxonomy" id="680026"/>
    <lineage>
        <taxon>Bacteria</taxon>
        <taxon>Pseudomonadati</taxon>
        <taxon>Pseudomonadota</taxon>
        <taxon>Gammaproteobacteria</taxon>
        <taxon>Vibrionales</taxon>
        <taxon>Vibrionaceae</taxon>
        <taxon>Photobacterium</taxon>
    </lineage>
</organism>
<dbReference type="Pfam" id="PF00126">
    <property type="entry name" value="HTH_1"/>
    <property type="match status" value="1"/>
</dbReference>
<dbReference type="Pfam" id="PF03466">
    <property type="entry name" value="LysR_substrate"/>
    <property type="match status" value="1"/>
</dbReference>
<dbReference type="PROSITE" id="PS50931">
    <property type="entry name" value="HTH_LYSR"/>
    <property type="match status" value="1"/>
</dbReference>
<dbReference type="RefSeq" id="WP_048897331.1">
    <property type="nucleotide sequence ID" value="NZ_AP024853.1"/>
</dbReference>
<evidence type="ECO:0000313" key="7">
    <source>
        <dbReference type="Proteomes" id="UP000240481"/>
    </source>
</evidence>
<dbReference type="GO" id="GO:0000976">
    <property type="term" value="F:transcription cis-regulatory region binding"/>
    <property type="evidence" value="ECO:0007669"/>
    <property type="project" value="TreeGrafter"/>
</dbReference>
<dbReference type="InterPro" id="IPR000847">
    <property type="entry name" value="LysR_HTH_N"/>
</dbReference>
<dbReference type="STRING" id="680026.AB733_02335"/>
<dbReference type="EMBL" id="PYLZ01000003">
    <property type="protein sequence ID" value="PSW25266.1"/>
    <property type="molecule type" value="Genomic_DNA"/>
</dbReference>
<sequence>MLMTPERLQYLVLVAETGSFSAAGRQLGISASAVSQVIQNMEIDLNLKVFNRVSGQAPTLTDVGKSMYLQALEIIPRLQAIEKKALSFQSGIEDKITIAVHGFTMYPKQREGITALLKAFPHLSINLVDIEDHTSAALGQPQSPDIVIAPVQLRQSHGVESYILDQIKWKFVAAPTHPLAQVRGQLSVQDLLQYHQILPAVSDFAEEALIESLRFSSNTISCSRFYQYRELLISEAGFGLYPEQLDPHLFEKGILQTLDVDFSEIDMTWDIEMKWTNALGPAGTWFIEHMMP</sequence>
<dbReference type="SUPFAM" id="SSF53850">
    <property type="entry name" value="Periplasmic binding protein-like II"/>
    <property type="match status" value="1"/>
</dbReference>
<evidence type="ECO:0000256" key="2">
    <source>
        <dbReference type="ARBA" id="ARBA00023015"/>
    </source>
</evidence>
<accession>A0A0J8VF19</accession>
<proteinExistence type="inferred from homology"/>
<dbReference type="Proteomes" id="UP000240481">
    <property type="component" value="Unassembled WGS sequence"/>
</dbReference>
<keyword evidence="3" id="KW-0238">DNA-binding</keyword>
<dbReference type="InterPro" id="IPR005119">
    <property type="entry name" value="LysR_subst-bd"/>
</dbReference>